<feature type="signal peptide" evidence="1">
    <location>
        <begin position="1"/>
        <end position="21"/>
    </location>
</feature>
<dbReference type="Proteomes" id="UP000641025">
    <property type="component" value="Unassembled WGS sequence"/>
</dbReference>
<evidence type="ECO:0000256" key="1">
    <source>
        <dbReference type="SAM" id="SignalP"/>
    </source>
</evidence>
<dbReference type="RefSeq" id="WP_199396079.1">
    <property type="nucleotide sequence ID" value="NZ_JAEMHK010000012.1"/>
</dbReference>
<evidence type="ECO:0000313" key="3">
    <source>
        <dbReference type="Proteomes" id="UP000641025"/>
    </source>
</evidence>
<protein>
    <submittedName>
        <fullName evidence="2">Uncharacterized protein</fullName>
    </submittedName>
</protein>
<sequence length="128" mass="13528">MWPKLVFCIFLILFPIAIVVAQDEGPTGPAGPVPVDPNVDVAAVKPAGPADPEAKLVGGMSILGNKEAPMSLFIVPWKTSELGAETSLARTLTERQVPVDRDVFLREVAFYEVSTGNKGQAAAGPRSN</sequence>
<proteinExistence type="predicted"/>
<keyword evidence="1" id="KW-0732">Signal</keyword>
<comment type="caution">
    <text evidence="2">The sequence shown here is derived from an EMBL/GenBank/DDBJ whole genome shotgun (WGS) entry which is preliminary data.</text>
</comment>
<keyword evidence="3" id="KW-1185">Reference proteome</keyword>
<gene>
    <name evidence="2" type="ORF">JFN90_15745</name>
</gene>
<evidence type="ECO:0000313" key="2">
    <source>
        <dbReference type="EMBL" id="MBJ6801584.1"/>
    </source>
</evidence>
<organism evidence="2 3">
    <name type="scientific">Geomonas propionica</name>
    <dbReference type="NCBI Taxonomy" id="2798582"/>
    <lineage>
        <taxon>Bacteria</taxon>
        <taxon>Pseudomonadati</taxon>
        <taxon>Thermodesulfobacteriota</taxon>
        <taxon>Desulfuromonadia</taxon>
        <taxon>Geobacterales</taxon>
        <taxon>Geobacteraceae</taxon>
        <taxon>Geomonas</taxon>
    </lineage>
</organism>
<reference evidence="2 3" key="1">
    <citation type="submission" date="2020-12" db="EMBL/GenBank/DDBJ databases">
        <title>Geomonas sp. Red259, isolated from paddy soil.</title>
        <authorList>
            <person name="Xu Z."/>
            <person name="Zhang Z."/>
            <person name="Masuda Y."/>
            <person name="Itoh H."/>
            <person name="Senoo K."/>
        </authorList>
    </citation>
    <scope>NUCLEOTIDE SEQUENCE [LARGE SCALE GENOMIC DNA]</scope>
    <source>
        <strain evidence="2 3">Red259</strain>
    </source>
</reference>
<dbReference type="EMBL" id="JAEMHK010000012">
    <property type="protein sequence ID" value="MBJ6801584.1"/>
    <property type="molecule type" value="Genomic_DNA"/>
</dbReference>
<accession>A0ABS0YUD0</accession>
<name>A0ABS0YUD0_9BACT</name>
<feature type="chain" id="PRO_5045401590" evidence="1">
    <location>
        <begin position="22"/>
        <end position="128"/>
    </location>
</feature>